<dbReference type="Proteomes" id="UP001558713">
    <property type="component" value="Unassembled WGS sequence"/>
</dbReference>
<evidence type="ECO:0000256" key="1">
    <source>
        <dbReference type="ARBA" id="ARBA00022448"/>
    </source>
</evidence>
<organism evidence="5 6">
    <name type="scientific">Cardamine amara subsp. amara</name>
    <dbReference type="NCBI Taxonomy" id="228776"/>
    <lineage>
        <taxon>Eukaryota</taxon>
        <taxon>Viridiplantae</taxon>
        <taxon>Streptophyta</taxon>
        <taxon>Embryophyta</taxon>
        <taxon>Tracheophyta</taxon>
        <taxon>Spermatophyta</taxon>
        <taxon>Magnoliopsida</taxon>
        <taxon>eudicotyledons</taxon>
        <taxon>Gunneridae</taxon>
        <taxon>Pentapetalae</taxon>
        <taxon>rosids</taxon>
        <taxon>malvids</taxon>
        <taxon>Brassicales</taxon>
        <taxon>Brassicaceae</taxon>
        <taxon>Cardamineae</taxon>
        <taxon>Cardamine</taxon>
    </lineage>
</organism>
<dbReference type="EMBL" id="JBANAX010000074">
    <property type="protein sequence ID" value="KAL1223392.1"/>
    <property type="molecule type" value="Genomic_DNA"/>
</dbReference>
<dbReference type="PANTHER" id="PTHR33214">
    <property type="entry name" value="BIFUNCTIONAL INHIBITOR/LIPID-TRANSFER PROTEIN/SEED STORAGE 2S ALBUMIN SUPERFAMILY PROTEIN"/>
    <property type="match status" value="1"/>
</dbReference>
<name>A0ABD1C1U8_CARAN</name>
<gene>
    <name evidence="5" type="ORF">V5N11_003455</name>
</gene>
<keyword evidence="1" id="KW-0813">Transport</keyword>
<dbReference type="InterPro" id="IPR036312">
    <property type="entry name" value="Bifun_inhib/LTP/seed_sf"/>
</dbReference>
<evidence type="ECO:0000256" key="3">
    <source>
        <dbReference type="SAM" id="SignalP"/>
    </source>
</evidence>
<keyword evidence="3" id="KW-0732">Signal</keyword>
<protein>
    <submittedName>
        <fullName evidence="5">Non-specific lipid-transfer protein AKCS9</fullName>
    </submittedName>
</protein>
<proteinExistence type="predicted"/>
<dbReference type="InterPro" id="IPR033872">
    <property type="entry name" value="nsLTP2"/>
</dbReference>
<dbReference type="GO" id="GO:0008289">
    <property type="term" value="F:lipid binding"/>
    <property type="evidence" value="ECO:0007669"/>
    <property type="project" value="UniProtKB-KW"/>
</dbReference>
<evidence type="ECO:0000256" key="2">
    <source>
        <dbReference type="ARBA" id="ARBA00023121"/>
    </source>
</evidence>
<evidence type="ECO:0000259" key="4">
    <source>
        <dbReference type="Pfam" id="PF00234"/>
    </source>
</evidence>
<evidence type="ECO:0000313" key="5">
    <source>
        <dbReference type="EMBL" id="KAL1223392.1"/>
    </source>
</evidence>
<dbReference type="CDD" id="cd01959">
    <property type="entry name" value="nsLTP2"/>
    <property type="match status" value="1"/>
</dbReference>
<dbReference type="PANTHER" id="PTHR33214:SF57">
    <property type="entry name" value="GENOME ASSEMBLY, CHROMOSOME: A02"/>
    <property type="match status" value="1"/>
</dbReference>
<dbReference type="AlphaFoldDB" id="A0ABD1C1U8"/>
<comment type="caution">
    <text evidence="5">The sequence shown here is derived from an EMBL/GenBank/DDBJ whole genome shotgun (WGS) entry which is preliminary data.</text>
</comment>
<feature type="domain" description="Bifunctional inhibitor/plant lipid transfer protein/seed storage helical" evidence="4">
    <location>
        <begin position="43"/>
        <end position="100"/>
    </location>
</feature>
<sequence length="100" mass="10565">MKFTTVVFITFVVVGMSSLAPIKSSLVVNSVKPPCTEIEITGCVPAILVGTKPSDACCGKLRAQQPCFCDFIKNPGFHNLVTSPQARAALGFCGIPFPTC</sequence>
<feature type="chain" id="PRO_5044852955" evidence="3">
    <location>
        <begin position="20"/>
        <end position="100"/>
    </location>
</feature>
<keyword evidence="2" id="KW-0446">Lipid-binding</keyword>
<feature type="signal peptide" evidence="3">
    <location>
        <begin position="1"/>
        <end position="19"/>
    </location>
</feature>
<dbReference type="Pfam" id="PF00234">
    <property type="entry name" value="Tryp_alpha_amyl"/>
    <property type="match status" value="1"/>
</dbReference>
<reference evidence="5 6" key="1">
    <citation type="submission" date="2024-04" db="EMBL/GenBank/DDBJ databases">
        <title>Genome assembly C_amara_ONT_v2.</title>
        <authorList>
            <person name="Yant L."/>
            <person name="Moore C."/>
            <person name="Slenker M."/>
        </authorList>
    </citation>
    <scope>NUCLEOTIDE SEQUENCE [LARGE SCALE GENOMIC DNA]</scope>
    <source>
        <tissue evidence="5">Leaf</tissue>
    </source>
</reference>
<evidence type="ECO:0000313" key="6">
    <source>
        <dbReference type="Proteomes" id="UP001558713"/>
    </source>
</evidence>
<dbReference type="InterPro" id="IPR016140">
    <property type="entry name" value="Bifunc_inhib/LTP/seed_store"/>
</dbReference>
<keyword evidence="6" id="KW-1185">Reference proteome</keyword>
<dbReference type="Gene3D" id="1.10.110.10">
    <property type="entry name" value="Plant lipid-transfer and hydrophobic proteins"/>
    <property type="match status" value="1"/>
</dbReference>
<accession>A0ABD1C1U8</accession>
<dbReference type="SUPFAM" id="SSF47699">
    <property type="entry name" value="Bifunctional inhibitor/lipid-transfer protein/seed storage 2S albumin"/>
    <property type="match status" value="1"/>
</dbReference>